<dbReference type="SUPFAM" id="SSF56784">
    <property type="entry name" value="HAD-like"/>
    <property type="match status" value="1"/>
</dbReference>
<evidence type="ECO:0008006" key="3">
    <source>
        <dbReference type="Google" id="ProtNLM"/>
    </source>
</evidence>
<dbReference type="EMBL" id="JBBBZM010000097">
    <property type="protein sequence ID" value="KAL0634349.1"/>
    <property type="molecule type" value="Genomic_DNA"/>
</dbReference>
<dbReference type="Gene3D" id="3.40.50.1000">
    <property type="entry name" value="HAD superfamily/HAD-like"/>
    <property type="match status" value="1"/>
</dbReference>
<dbReference type="InterPro" id="IPR051828">
    <property type="entry name" value="HAD-like_hydrolase_domain"/>
</dbReference>
<dbReference type="Pfam" id="PF00702">
    <property type="entry name" value="Hydrolase"/>
    <property type="match status" value="1"/>
</dbReference>
<dbReference type="InterPro" id="IPR036412">
    <property type="entry name" value="HAD-like_sf"/>
</dbReference>
<dbReference type="Gene3D" id="1.10.150.720">
    <property type="entry name" value="Haloacid dehalogenase-like hydrolase"/>
    <property type="match status" value="1"/>
</dbReference>
<name>A0ABR3GEK2_9PEZI</name>
<reference evidence="1 2" key="1">
    <citation type="submission" date="2024-02" db="EMBL/GenBank/DDBJ databases">
        <title>Discinaceae phylogenomics.</title>
        <authorList>
            <person name="Dirks A.C."/>
            <person name="James T.Y."/>
        </authorList>
    </citation>
    <scope>NUCLEOTIDE SEQUENCE [LARGE SCALE GENOMIC DNA]</scope>
    <source>
        <strain evidence="1 2">ACD0624</strain>
    </source>
</reference>
<comment type="caution">
    <text evidence="1">The sequence shown here is derived from an EMBL/GenBank/DDBJ whole genome shotgun (WGS) entry which is preliminary data.</text>
</comment>
<keyword evidence="2" id="KW-1185">Reference proteome</keyword>
<sequence length="274" mass="30260">MPLIRPTNLLLTFDAFGTLFTPKFPIAAQYAFVGQQHGLVGMNEDKVRVAFKKAFSEESKQHPNYGKSSGMKPEEWWTRVITNTFTTITSSPLPSSLAPALIRRFSSSMGYKLYPEVIPLLHAIRSPPQNWPYSSTTIGVITNSDPRVTSVLDSLTVGVRSCIPMIPDHKDKALLDFVTLSYDVGCEKPDIGIFNAARMVGHQRARGSGAGVWRYVHVGDDLVKDYQGAKSAGWKGVLVDRITKKKLGESKVIIKGLDEIIEVLINLEKGHCSV</sequence>
<dbReference type="InterPro" id="IPR023214">
    <property type="entry name" value="HAD_sf"/>
</dbReference>
<dbReference type="Proteomes" id="UP001447188">
    <property type="component" value="Unassembled WGS sequence"/>
</dbReference>
<dbReference type="PANTHER" id="PTHR46191:SF2">
    <property type="entry name" value="HALOACID DEHALOGENASE-LIKE HYDROLASE DOMAIN-CONTAINING PROTEIN 3"/>
    <property type="match status" value="1"/>
</dbReference>
<evidence type="ECO:0000313" key="1">
    <source>
        <dbReference type="EMBL" id="KAL0634349.1"/>
    </source>
</evidence>
<dbReference type="PANTHER" id="PTHR46191">
    <property type="match status" value="1"/>
</dbReference>
<organism evidence="1 2">
    <name type="scientific">Discina gigas</name>
    <dbReference type="NCBI Taxonomy" id="1032678"/>
    <lineage>
        <taxon>Eukaryota</taxon>
        <taxon>Fungi</taxon>
        <taxon>Dikarya</taxon>
        <taxon>Ascomycota</taxon>
        <taxon>Pezizomycotina</taxon>
        <taxon>Pezizomycetes</taxon>
        <taxon>Pezizales</taxon>
        <taxon>Discinaceae</taxon>
        <taxon>Discina</taxon>
    </lineage>
</organism>
<dbReference type="InterPro" id="IPR044924">
    <property type="entry name" value="HAD-SF_hydro_IA_REG-2-like_cap"/>
</dbReference>
<proteinExistence type="predicted"/>
<gene>
    <name evidence="1" type="ORF">Q9L58_006753</name>
</gene>
<protein>
    <recommendedName>
        <fullName evidence="3">Haloacid dehalogenase</fullName>
    </recommendedName>
</protein>
<evidence type="ECO:0000313" key="2">
    <source>
        <dbReference type="Proteomes" id="UP001447188"/>
    </source>
</evidence>
<accession>A0ABR3GEK2</accession>